<keyword evidence="2" id="KW-0520">NAD</keyword>
<evidence type="ECO:0000313" key="4">
    <source>
        <dbReference type="EMBL" id="RPE67455.1"/>
    </source>
</evidence>
<protein>
    <submittedName>
        <fullName evidence="4">Glyoxylate/hydroxypyruvate reductase A</fullName>
    </submittedName>
</protein>
<feature type="domain" description="D-isomer specific 2-hydroxyacid dehydrogenase NAD-binding" evidence="3">
    <location>
        <begin position="109"/>
        <end position="275"/>
    </location>
</feature>
<name>A0A3N4UG66_9RHOB</name>
<dbReference type="Pfam" id="PF02826">
    <property type="entry name" value="2-Hacid_dh_C"/>
    <property type="match status" value="1"/>
</dbReference>
<evidence type="ECO:0000256" key="1">
    <source>
        <dbReference type="ARBA" id="ARBA00023002"/>
    </source>
</evidence>
<comment type="caution">
    <text evidence="4">The sequence shown here is derived from an EMBL/GenBank/DDBJ whole genome shotgun (WGS) entry which is preliminary data.</text>
</comment>
<gene>
    <name evidence="4" type="ORF">EDD53_1864</name>
</gene>
<dbReference type="PANTHER" id="PTHR43333">
    <property type="entry name" value="2-HACID_DH_C DOMAIN-CONTAINING PROTEIN"/>
    <property type="match status" value="1"/>
</dbReference>
<dbReference type="SUPFAM" id="SSF51735">
    <property type="entry name" value="NAD(P)-binding Rossmann-fold domains"/>
    <property type="match status" value="1"/>
</dbReference>
<dbReference type="CDD" id="cd12164">
    <property type="entry name" value="GDH_like_2"/>
    <property type="match status" value="1"/>
</dbReference>
<evidence type="ECO:0000259" key="3">
    <source>
        <dbReference type="Pfam" id="PF02826"/>
    </source>
</evidence>
<organism evidence="4 5">
    <name type="scientific">Pacificibacter maritimus</name>
    <dbReference type="NCBI Taxonomy" id="762213"/>
    <lineage>
        <taxon>Bacteria</taxon>
        <taxon>Pseudomonadati</taxon>
        <taxon>Pseudomonadota</taxon>
        <taxon>Alphaproteobacteria</taxon>
        <taxon>Rhodobacterales</taxon>
        <taxon>Roseobacteraceae</taxon>
        <taxon>Pacificibacter</taxon>
    </lineage>
</organism>
<dbReference type="AlphaFoldDB" id="A0A3N4UG66"/>
<sequence>MPLNILFSGPEPLWDEYKDILPKGLKDHDINAHISTDLPAESVDYIVYAPNDSLTDFTPFKHAKAVMSLWAGVETIVNNQTLTQPLCRMVDDGLELGMREWVAGHVLRHHLGLDRHIHGLKGQWDKTAPPLARDRKVTILGLGMLGTSAAKTLVDLGFDVTGWSRSPKTMQGVTCLHGDAGLKQALIDAEICVTLLPNTPSTQNILNAERMNWMPKGAVILNPGRGVLIDDDALLDALASGQILHATLDVFRVEPLPQDHPFWHHPQITVTPHIAAQTRAETASFVIAQNIRRSEIGATLLNLVDRSAGY</sequence>
<evidence type="ECO:0000256" key="2">
    <source>
        <dbReference type="ARBA" id="ARBA00023027"/>
    </source>
</evidence>
<keyword evidence="5" id="KW-1185">Reference proteome</keyword>
<evidence type="ECO:0000313" key="5">
    <source>
        <dbReference type="Proteomes" id="UP000269689"/>
    </source>
</evidence>
<dbReference type="Gene3D" id="3.40.50.720">
    <property type="entry name" value="NAD(P)-binding Rossmann-like Domain"/>
    <property type="match status" value="2"/>
</dbReference>
<dbReference type="InterPro" id="IPR006140">
    <property type="entry name" value="D-isomer_DH_NAD-bd"/>
</dbReference>
<dbReference type="GO" id="GO:0016616">
    <property type="term" value="F:oxidoreductase activity, acting on the CH-OH group of donors, NAD or NADP as acceptor"/>
    <property type="evidence" value="ECO:0007669"/>
    <property type="project" value="UniProtKB-ARBA"/>
</dbReference>
<dbReference type="Proteomes" id="UP000269689">
    <property type="component" value="Unassembled WGS sequence"/>
</dbReference>
<dbReference type="RefSeq" id="WP_123792894.1">
    <property type="nucleotide sequence ID" value="NZ_RKQK01000002.1"/>
</dbReference>
<keyword evidence="1" id="KW-0560">Oxidoreductase</keyword>
<dbReference type="InterPro" id="IPR029753">
    <property type="entry name" value="D-isomer_DH_CS"/>
</dbReference>
<keyword evidence="4" id="KW-0670">Pyruvate</keyword>
<proteinExistence type="predicted"/>
<dbReference type="EMBL" id="RKQK01000002">
    <property type="protein sequence ID" value="RPE67455.1"/>
    <property type="molecule type" value="Genomic_DNA"/>
</dbReference>
<dbReference type="InterPro" id="IPR036291">
    <property type="entry name" value="NAD(P)-bd_dom_sf"/>
</dbReference>
<reference evidence="4 5" key="1">
    <citation type="submission" date="2018-11" db="EMBL/GenBank/DDBJ databases">
        <title>Genomic Encyclopedia of Type Strains, Phase IV (KMG-IV): sequencing the most valuable type-strain genomes for metagenomic binning, comparative biology and taxonomic classification.</title>
        <authorList>
            <person name="Goeker M."/>
        </authorList>
    </citation>
    <scope>NUCLEOTIDE SEQUENCE [LARGE SCALE GENOMIC DNA]</scope>
    <source>
        <strain evidence="4 5">DSM 104731</strain>
    </source>
</reference>
<dbReference type="OrthoDB" id="9787219at2"/>
<dbReference type="PROSITE" id="PS00671">
    <property type="entry name" value="D_2_HYDROXYACID_DH_3"/>
    <property type="match status" value="1"/>
</dbReference>
<accession>A0A3N4UG66</accession>
<dbReference type="PANTHER" id="PTHR43333:SF1">
    <property type="entry name" value="D-ISOMER SPECIFIC 2-HYDROXYACID DEHYDROGENASE NAD-BINDING DOMAIN-CONTAINING PROTEIN"/>
    <property type="match status" value="1"/>
</dbReference>
<dbReference type="GO" id="GO:0051287">
    <property type="term" value="F:NAD binding"/>
    <property type="evidence" value="ECO:0007669"/>
    <property type="project" value="InterPro"/>
</dbReference>